<evidence type="ECO:0000256" key="7">
    <source>
        <dbReference type="RuleBase" id="RU363032"/>
    </source>
</evidence>
<dbReference type="InterPro" id="IPR035906">
    <property type="entry name" value="MetI-like_sf"/>
</dbReference>
<feature type="transmembrane region" description="Helical" evidence="7">
    <location>
        <begin position="70"/>
        <end position="94"/>
    </location>
</feature>
<organism evidence="9 10">
    <name type="scientific">Cohnella hashimotonis</name>
    <dbReference type="NCBI Taxonomy" id="2826895"/>
    <lineage>
        <taxon>Bacteria</taxon>
        <taxon>Bacillati</taxon>
        <taxon>Bacillota</taxon>
        <taxon>Bacilli</taxon>
        <taxon>Bacillales</taxon>
        <taxon>Paenibacillaceae</taxon>
        <taxon>Cohnella</taxon>
    </lineage>
</organism>
<evidence type="ECO:0000256" key="1">
    <source>
        <dbReference type="ARBA" id="ARBA00004651"/>
    </source>
</evidence>
<proteinExistence type="inferred from homology"/>
<dbReference type="SUPFAM" id="SSF161098">
    <property type="entry name" value="MetI-like"/>
    <property type="match status" value="1"/>
</dbReference>
<sequence length="276" mass="31388">MKTRLLRQKTATHAILIALGLSFVAPFLWMLLTSIKSLEEITSLPVTIWPEVFRWRNYADVFDVIPFTRYFWNTLLITGLSVIGQLISAPLVAYAITKIEWFGAKWIFPIVIGTMLLPYQVTMIPVYLIFQKLHLTGSIWPLVIPTFTAAPLYIFLLRQFFMGLPTSLIHAAKIDGANDYRIYWSVVLPLTRPALASVAIFTFLYTWSDFMGPLLYINKAKQYTLTLGLQAFLAEHYTEWGLLMAASALFTLPIVVVFFFAQKQFVEGISLTGIKG</sequence>
<dbReference type="InterPro" id="IPR000515">
    <property type="entry name" value="MetI-like"/>
</dbReference>
<comment type="subcellular location">
    <subcellularLocation>
        <location evidence="1 7">Cell membrane</location>
        <topology evidence="1 7">Multi-pass membrane protein</topology>
    </subcellularLocation>
</comment>
<reference evidence="9" key="1">
    <citation type="submission" date="2023-04" db="EMBL/GenBank/DDBJ databases">
        <title>Comparative genomic analysis of Cohnella hashimotonis sp. nov., isolated from the International Space Station.</title>
        <authorList>
            <person name="Venkateswaran K."/>
            <person name="Simpson A."/>
        </authorList>
    </citation>
    <scope>NUCLEOTIDE SEQUENCE</scope>
    <source>
        <strain evidence="9">F6_2S_P_1</strain>
    </source>
</reference>
<dbReference type="PANTHER" id="PTHR43744">
    <property type="entry name" value="ABC TRANSPORTER PERMEASE PROTEIN MG189-RELATED-RELATED"/>
    <property type="match status" value="1"/>
</dbReference>
<dbReference type="RefSeq" id="WP_282911537.1">
    <property type="nucleotide sequence ID" value="NZ_JAGRPV010000001.1"/>
</dbReference>
<feature type="transmembrane region" description="Helical" evidence="7">
    <location>
        <begin position="106"/>
        <end position="130"/>
    </location>
</feature>
<keyword evidence="5 7" id="KW-1133">Transmembrane helix</keyword>
<keyword evidence="6 7" id="KW-0472">Membrane</keyword>
<comment type="caution">
    <text evidence="9">The sequence shown here is derived from an EMBL/GenBank/DDBJ whole genome shotgun (WGS) entry which is preliminary data.</text>
</comment>
<dbReference type="Pfam" id="PF00528">
    <property type="entry name" value="BPD_transp_1"/>
    <property type="match status" value="1"/>
</dbReference>
<feature type="domain" description="ABC transmembrane type-1" evidence="8">
    <location>
        <begin position="71"/>
        <end position="261"/>
    </location>
</feature>
<evidence type="ECO:0000313" key="9">
    <source>
        <dbReference type="EMBL" id="MDI4648856.1"/>
    </source>
</evidence>
<dbReference type="EMBL" id="JAGRPV010000001">
    <property type="protein sequence ID" value="MDI4648856.1"/>
    <property type="molecule type" value="Genomic_DNA"/>
</dbReference>
<feature type="transmembrane region" description="Helical" evidence="7">
    <location>
        <begin position="240"/>
        <end position="261"/>
    </location>
</feature>
<evidence type="ECO:0000313" key="10">
    <source>
        <dbReference type="Proteomes" id="UP001161691"/>
    </source>
</evidence>
<accession>A0ABT6TQN4</accession>
<feature type="transmembrane region" description="Helical" evidence="7">
    <location>
        <begin position="142"/>
        <end position="161"/>
    </location>
</feature>
<protein>
    <submittedName>
        <fullName evidence="9">Carbohydrate ABC transporter permease</fullName>
    </submittedName>
</protein>
<dbReference type="Gene3D" id="1.10.3720.10">
    <property type="entry name" value="MetI-like"/>
    <property type="match status" value="1"/>
</dbReference>
<gene>
    <name evidence="9" type="ORF">KB449_28215</name>
</gene>
<keyword evidence="10" id="KW-1185">Reference proteome</keyword>
<keyword evidence="4 7" id="KW-0812">Transmembrane</keyword>
<name>A0ABT6TQN4_9BACL</name>
<feature type="transmembrane region" description="Helical" evidence="7">
    <location>
        <begin position="182"/>
        <end position="205"/>
    </location>
</feature>
<evidence type="ECO:0000256" key="4">
    <source>
        <dbReference type="ARBA" id="ARBA00022692"/>
    </source>
</evidence>
<evidence type="ECO:0000256" key="5">
    <source>
        <dbReference type="ARBA" id="ARBA00022989"/>
    </source>
</evidence>
<evidence type="ECO:0000256" key="6">
    <source>
        <dbReference type="ARBA" id="ARBA00023136"/>
    </source>
</evidence>
<dbReference type="PANTHER" id="PTHR43744:SF12">
    <property type="entry name" value="ABC TRANSPORTER PERMEASE PROTEIN MG189-RELATED"/>
    <property type="match status" value="1"/>
</dbReference>
<dbReference type="PROSITE" id="PS50928">
    <property type="entry name" value="ABC_TM1"/>
    <property type="match status" value="1"/>
</dbReference>
<dbReference type="CDD" id="cd06261">
    <property type="entry name" value="TM_PBP2"/>
    <property type="match status" value="1"/>
</dbReference>
<keyword evidence="2 7" id="KW-0813">Transport</keyword>
<evidence type="ECO:0000259" key="8">
    <source>
        <dbReference type="PROSITE" id="PS50928"/>
    </source>
</evidence>
<evidence type="ECO:0000256" key="2">
    <source>
        <dbReference type="ARBA" id="ARBA00022448"/>
    </source>
</evidence>
<feature type="transmembrane region" description="Helical" evidence="7">
    <location>
        <begin position="12"/>
        <end position="32"/>
    </location>
</feature>
<keyword evidence="3" id="KW-1003">Cell membrane</keyword>
<evidence type="ECO:0000256" key="3">
    <source>
        <dbReference type="ARBA" id="ARBA00022475"/>
    </source>
</evidence>
<comment type="similarity">
    <text evidence="7">Belongs to the binding-protein-dependent transport system permease family.</text>
</comment>
<dbReference type="Proteomes" id="UP001161691">
    <property type="component" value="Unassembled WGS sequence"/>
</dbReference>